<feature type="domain" description="Secretion system C-terminal sorting" evidence="3">
    <location>
        <begin position="316"/>
        <end position="379"/>
    </location>
</feature>
<evidence type="ECO:0000256" key="1">
    <source>
        <dbReference type="ARBA" id="ARBA00022729"/>
    </source>
</evidence>
<keyword evidence="1 2" id="KW-0732">Signal</keyword>
<dbReference type="Proteomes" id="UP000643701">
    <property type="component" value="Unassembled WGS sequence"/>
</dbReference>
<name>A0A967AD38_9FLAO</name>
<reference evidence="4" key="1">
    <citation type="submission" date="2020-03" db="EMBL/GenBank/DDBJ databases">
        <title>Psychroflexus Maritimus sp. nov., isolate from marine sediment.</title>
        <authorList>
            <person name="Zhong Y.-L."/>
        </authorList>
    </citation>
    <scope>NUCLEOTIDE SEQUENCE</scope>
    <source>
        <strain evidence="4">C1</strain>
    </source>
</reference>
<feature type="chain" id="PRO_5036710297" evidence="2">
    <location>
        <begin position="19"/>
        <end position="387"/>
    </location>
</feature>
<gene>
    <name evidence="4" type="ORF">G7034_06450</name>
</gene>
<evidence type="ECO:0000256" key="2">
    <source>
        <dbReference type="SAM" id="SignalP"/>
    </source>
</evidence>
<keyword evidence="5" id="KW-1185">Reference proteome</keyword>
<protein>
    <submittedName>
        <fullName evidence="4">T9SS type A sorting domain-containing protein</fullName>
    </submittedName>
</protein>
<dbReference type="Gene3D" id="2.60.40.3620">
    <property type="match status" value="2"/>
</dbReference>
<dbReference type="EMBL" id="JAANAS010000045">
    <property type="protein sequence ID" value="NGZ89891.1"/>
    <property type="molecule type" value="Genomic_DNA"/>
</dbReference>
<evidence type="ECO:0000259" key="3">
    <source>
        <dbReference type="Pfam" id="PF18962"/>
    </source>
</evidence>
<accession>A0A967AD38</accession>
<dbReference type="PROSITE" id="PS51257">
    <property type="entry name" value="PROKAR_LIPOPROTEIN"/>
    <property type="match status" value="1"/>
</dbReference>
<dbReference type="InterPro" id="IPR026444">
    <property type="entry name" value="Secre_tail"/>
</dbReference>
<feature type="signal peptide" evidence="2">
    <location>
        <begin position="1"/>
        <end position="18"/>
    </location>
</feature>
<dbReference type="NCBIfam" id="TIGR04183">
    <property type="entry name" value="Por_Secre_tail"/>
    <property type="match status" value="1"/>
</dbReference>
<evidence type="ECO:0000313" key="4">
    <source>
        <dbReference type="EMBL" id="NGZ89891.1"/>
    </source>
</evidence>
<proteinExistence type="predicted"/>
<dbReference type="Pfam" id="PF18962">
    <property type="entry name" value="Por_Secre_tail"/>
    <property type="match status" value="1"/>
</dbReference>
<organism evidence="4 5">
    <name type="scientific">Psychroflexus maritimus</name>
    <dbReference type="NCBI Taxonomy" id="2714865"/>
    <lineage>
        <taxon>Bacteria</taxon>
        <taxon>Pseudomonadati</taxon>
        <taxon>Bacteroidota</taxon>
        <taxon>Flavobacteriia</taxon>
        <taxon>Flavobacteriales</taxon>
        <taxon>Flavobacteriaceae</taxon>
        <taxon>Psychroflexus</taxon>
    </lineage>
</organism>
<evidence type="ECO:0000313" key="5">
    <source>
        <dbReference type="Proteomes" id="UP000643701"/>
    </source>
</evidence>
<sequence>MKKILLFTTLIFSLSCFSQTIGIVGPAANGWPDDDSPEPDIVLTNNGDGTHSIDGITLNTGSAKFREDLSWDVSYGGDDFPSGSITAGNIPVQAGVYDIVLDLNNDTYTFTNVGEFQEITITGSALESPITLSTADGDLYEAPVSQFGTGTVLFTSSNGDVYGVNDDTPVNTLVLDGDPIPVEQGYYSVELFLANLDYSLTVPAIGLVGPAISDWPDGENPTPDVLMNTTDNGLTYIIEEVELLEGECKFRQNQSWDVNWGSSGELSGDLVLNGSDNFLITEAAPYTIFFDRLNGTYFFDFVDFSSSDFERGNFSIYPNPTKNVWHLESSALIHSVEVFSVTGRLIQRKQVSELQTQIDANELKSGIYMVKVELNSGAQKTFKLIKQ</sequence>
<dbReference type="AlphaFoldDB" id="A0A967AD38"/>
<comment type="caution">
    <text evidence="4">The sequence shown here is derived from an EMBL/GenBank/DDBJ whole genome shotgun (WGS) entry which is preliminary data.</text>
</comment>
<dbReference type="RefSeq" id="WP_166400150.1">
    <property type="nucleotide sequence ID" value="NZ_JAANAS010000045.1"/>
</dbReference>